<comment type="caution">
    <text evidence="4">The sequence shown here is derived from an EMBL/GenBank/DDBJ whole genome shotgun (WGS) entry which is preliminary data.</text>
</comment>
<dbReference type="PANTHER" id="PTHR32097">
    <property type="entry name" value="CAMP-BINDING PROTEIN 1-RELATED"/>
    <property type="match status" value="1"/>
</dbReference>
<dbReference type="RefSeq" id="WP_380232042.1">
    <property type="nucleotide sequence ID" value="NZ_JBHTAJ010000052.1"/>
</dbReference>
<keyword evidence="5" id="KW-1185">Reference proteome</keyword>
<sequence>MTHVMAKGANIPLTAAAVRAVLRWTAAPGAPEVDVSALLVAAGGKVRSDADFVFYNQPEHPSGAVRHRPGRPAGGGEEVSDEVEVDLARLPGDVDRVVLAGSAEGGSFRAVPGLRLLVFDAAVAGSAALAEFPVTDGDEVSALVAGEFYRRDGGWKFRAVGQGYATGLSGLATDYGIAIEDGDEPAADAAPAPAPAPVDEEPDIYSLAPAPPAAPLPPPPASPPTAPAPAAAPAAPAPQHAAPSGYGHPQPAAAQAGGYGYPQTPYPPQPQPGYGYPPPQQPNTGYGYPQQQPAPQPQPNTGYGYPQQQAPVPQPQPVAPQPGFALPPQGPQFQPR</sequence>
<evidence type="ECO:0000259" key="3">
    <source>
        <dbReference type="Pfam" id="PF02342"/>
    </source>
</evidence>
<dbReference type="InterPro" id="IPR003325">
    <property type="entry name" value="TerD"/>
</dbReference>
<feature type="compositionally biased region" description="Pro residues" evidence="2">
    <location>
        <begin position="264"/>
        <end position="281"/>
    </location>
</feature>
<comment type="similarity">
    <text evidence="1">Belongs to the CAPAB/TerDEXZ family.</text>
</comment>
<feature type="compositionally biased region" description="Low complexity" evidence="2">
    <location>
        <begin position="282"/>
        <end position="291"/>
    </location>
</feature>
<evidence type="ECO:0000313" key="5">
    <source>
        <dbReference type="Proteomes" id="UP001596435"/>
    </source>
</evidence>
<evidence type="ECO:0000256" key="1">
    <source>
        <dbReference type="ARBA" id="ARBA00008775"/>
    </source>
</evidence>
<reference evidence="5" key="1">
    <citation type="journal article" date="2019" name="Int. J. Syst. Evol. Microbiol.">
        <title>The Global Catalogue of Microorganisms (GCM) 10K type strain sequencing project: providing services to taxonomists for standard genome sequencing and annotation.</title>
        <authorList>
            <consortium name="The Broad Institute Genomics Platform"/>
            <consortium name="The Broad Institute Genome Sequencing Center for Infectious Disease"/>
            <person name="Wu L."/>
            <person name="Ma J."/>
        </authorList>
    </citation>
    <scope>NUCLEOTIDE SEQUENCE [LARGE SCALE GENOMIC DNA]</scope>
    <source>
        <strain evidence="5">CGMCC 1.12859</strain>
    </source>
</reference>
<proteinExistence type="inferred from homology"/>
<dbReference type="CDD" id="cd06974">
    <property type="entry name" value="TerD_like"/>
    <property type="match status" value="1"/>
</dbReference>
<accession>A0ABW2FZS8</accession>
<dbReference type="PRINTS" id="PR01217">
    <property type="entry name" value="PRICHEXTENSN"/>
</dbReference>
<feature type="compositionally biased region" description="Pro residues" evidence="2">
    <location>
        <begin position="209"/>
        <end position="227"/>
    </location>
</feature>
<feature type="compositionally biased region" description="Low complexity" evidence="2">
    <location>
        <begin position="228"/>
        <end position="256"/>
    </location>
</feature>
<dbReference type="Gene3D" id="2.60.60.30">
    <property type="entry name" value="sav2460 like domains"/>
    <property type="match status" value="1"/>
</dbReference>
<evidence type="ECO:0000313" key="4">
    <source>
        <dbReference type="EMBL" id="MFC7182761.1"/>
    </source>
</evidence>
<protein>
    <submittedName>
        <fullName evidence="4">TerD family protein</fullName>
    </submittedName>
</protein>
<feature type="region of interest" description="Disordered" evidence="2">
    <location>
        <begin position="183"/>
        <end position="336"/>
    </location>
</feature>
<dbReference type="EMBL" id="JBHTAJ010000052">
    <property type="protein sequence ID" value="MFC7182761.1"/>
    <property type="molecule type" value="Genomic_DNA"/>
</dbReference>
<dbReference type="InterPro" id="IPR051324">
    <property type="entry name" value="Stress/Tellurium_Resist"/>
</dbReference>
<organism evidence="4 5">
    <name type="scientific">Kitasatospora paranensis</name>
    <dbReference type="NCBI Taxonomy" id="258053"/>
    <lineage>
        <taxon>Bacteria</taxon>
        <taxon>Bacillati</taxon>
        <taxon>Actinomycetota</taxon>
        <taxon>Actinomycetes</taxon>
        <taxon>Kitasatosporales</taxon>
        <taxon>Streptomycetaceae</taxon>
        <taxon>Kitasatospora</taxon>
    </lineage>
</organism>
<dbReference type="Proteomes" id="UP001596435">
    <property type="component" value="Unassembled WGS sequence"/>
</dbReference>
<feature type="region of interest" description="Disordered" evidence="2">
    <location>
        <begin position="58"/>
        <end position="79"/>
    </location>
</feature>
<evidence type="ECO:0000256" key="2">
    <source>
        <dbReference type="SAM" id="MobiDB-lite"/>
    </source>
</evidence>
<dbReference type="PANTHER" id="PTHR32097:SF4">
    <property type="entry name" value="GENERAL STRESS PROTEIN 16U"/>
    <property type="match status" value="1"/>
</dbReference>
<feature type="domain" description="TerD" evidence="3">
    <location>
        <begin position="1"/>
        <end position="175"/>
    </location>
</feature>
<gene>
    <name evidence="4" type="ORF">ACFQMG_24740</name>
</gene>
<dbReference type="Pfam" id="PF02342">
    <property type="entry name" value="TerD"/>
    <property type="match status" value="1"/>
</dbReference>
<name>A0ABW2FZS8_9ACTN</name>